<name>A0A0F4YFW3_RASE3</name>
<sequence length="108" mass="12325">GPYLPLTPLSPLAGSNPSCQHIDYYTLDYSEHTDLLLLPHLLVEPYGVLCPTRCAHTCQVARCYRMPNQLIRIERIYLSRFVDSIRSVDSSKLLPTDLEIVPEIGVWR</sequence>
<keyword evidence="2" id="KW-1185">Reference proteome</keyword>
<feature type="non-terminal residue" evidence="1">
    <location>
        <position position="1"/>
    </location>
</feature>
<reference evidence="1 2" key="1">
    <citation type="submission" date="2015-04" db="EMBL/GenBank/DDBJ databases">
        <authorList>
            <person name="Heijne W.H."/>
            <person name="Fedorova N.D."/>
            <person name="Nierman W.C."/>
            <person name="Vollebregt A.W."/>
            <person name="Zhao Z."/>
            <person name="Wu L."/>
            <person name="Kumar M."/>
            <person name="Stam H."/>
            <person name="van den Berg M.A."/>
            <person name="Pel H.J."/>
        </authorList>
    </citation>
    <scope>NUCLEOTIDE SEQUENCE [LARGE SCALE GENOMIC DNA]</scope>
    <source>
        <strain evidence="1 2">CBS 393.64</strain>
    </source>
</reference>
<protein>
    <submittedName>
        <fullName evidence="1">Uncharacterized protein</fullName>
    </submittedName>
</protein>
<comment type="caution">
    <text evidence="1">The sequence shown here is derived from an EMBL/GenBank/DDBJ whole genome shotgun (WGS) entry which is preliminary data.</text>
</comment>
<dbReference type="AlphaFoldDB" id="A0A0F4YFW3"/>
<dbReference type="Proteomes" id="UP000053958">
    <property type="component" value="Unassembled WGS sequence"/>
</dbReference>
<gene>
    <name evidence="1" type="ORF">T310_9323</name>
</gene>
<dbReference type="GeneID" id="25321261"/>
<organism evidence="1 2">
    <name type="scientific">Rasamsonia emersonii (strain ATCC 16479 / CBS 393.64 / IMI 116815)</name>
    <dbReference type="NCBI Taxonomy" id="1408163"/>
    <lineage>
        <taxon>Eukaryota</taxon>
        <taxon>Fungi</taxon>
        <taxon>Dikarya</taxon>
        <taxon>Ascomycota</taxon>
        <taxon>Pezizomycotina</taxon>
        <taxon>Eurotiomycetes</taxon>
        <taxon>Eurotiomycetidae</taxon>
        <taxon>Eurotiales</taxon>
        <taxon>Trichocomaceae</taxon>
        <taxon>Rasamsonia</taxon>
    </lineage>
</organism>
<dbReference type="EMBL" id="LASV01000714">
    <property type="protein sequence ID" value="KKA17064.1"/>
    <property type="molecule type" value="Genomic_DNA"/>
</dbReference>
<evidence type="ECO:0000313" key="2">
    <source>
        <dbReference type="Proteomes" id="UP000053958"/>
    </source>
</evidence>
<accession>A0A0F4YFW3</accession>
<proteinExistence type="predicted"/>
<dbReference type="RefSeq" id="XP_013323676.1">
    <property type="nucleotide sequence ID" value="XM_013468222.1"/>
</dbReference>
<evidence type="ECO:0000313" key="1">
    <source>
        <dbReference type="EMBL" id="KKA17064.1"/>
    </source>
</evidence>